<organism evidence="2 3">
    <name type="scientific">Fusarium poae</name>
    <dbReference type="NCBI Taxonomy" id="36050"/>
    <lineage>
        <taxon>Eukaryota</taxon>
        <taxon>Fungi</taxon>
        <taxon>Dikarya</taxon>
        <taxon>Ascomycota</taxon>
        <taxon>Pezizomycotina</taxon>
        <taxon>Sordariomycetes</taxon>
        <taxon>Hypocreomycetidae</taxon>
        <taxon>Hypocreales</taxon>
        <taxon>Nectriaceae</taxon>
        <taxon>Fusarium</taxon>
    </lineage>
</organism>
<feature type="compositionally biased region" description="Polar residues" evidence="1">
    <location>
        <begin position="140"/>
        <end position="149"/>
    </location>
</feature>
<evidence type="ECO:0000313" key="3">
    <source>
        <dbReference type="Proteomes" id="UP000091967"/>
    </source>
</evidence>
<protein>
    <recommendedName>
        <fullName evidence="4">HNH nuclease domain-containing protein</fullName>
    </recommendedName>
</protein>
<evidence type="ECO:0008006" key="4">
    <source>
        <dbReference type="Google" id="ProtNLM"/>
    </source>
</evidence>
<feature type="region of interest" description="Disordered" evidence="1">
    <location>
        <begin position="114"/>
        <end position="151"/>
    </location>
</feature>
<dbReference type="OMA" id="RENGRWI"/>
<name>A0A1B8B9T1_FUSPO</name>
<accession>A0A1B8B9T1</accession>
<dbReference type="EMBL" id="LYXU01000001">
    <property type="protein sequence ID" value="OBS29485.1"/>
    <property type="molecule type" value="Genomic_DNA"/>
</dbReference>
<gene>
    <name evidence="2" type="ORF">FPOA_03422</name>
</gene>
<comment type="caution">
    <text evidence="2">The sequence shown here is derived from an EMBL/GenBank/DDBJ whole genome shotgun (WGS) entry which is preliminary data.</text>
</comment>
<dbReference type="Proteomes" id="UP000091967">
    <property type="component" value="Unassembled WGS sequence"/>
</dbReference>
<dbReference type="AlphaFoldDB" id="A0A1B8B9T1"/>
<keyword evidence="3" id="KW-1185">Reference proteome</keyword>
<sequence>MSDTAFEKEWLVTLRQTKPSEMQPDSVTAPRIPHKSDLRETKELRYGYATKIVEKIGRNAENFRLTAFETSTLLIVPMSCLEVGGLLDSTTKHRAELLWTLRDIANLVGHYVHGSNQDRRDNRTSSSDRPAETVHRPSPLGSSNQQQVADSAPETSHEDSCIFMPTAVGKVAHILPCSWSDSVASAGKTMVSLVGSRPFLSEETIDRLCTILCNSLDGSDRCWNKIRMNDQLCYEWPHALFGLKCLGIKPLDAQNAEVEIQFNWLKRRLGKPTDKISILGSNSMQEIVSSNSMQEMVEEQIRFGDNNNPGPNAHIPITSGRVITLAMSSDDAENCKSAIDLQWHLVQIAAMSGGAEYPDLLPVLKYFGA</sequence>
<reference evidence="2 3" key="1">
    <citation type="submission" date="2016-06" db="EMBL/GenBank/DDBJ databases">
        <title>Living apart together: crosstalk between the core and supernumerary genomes in a fungal plant pathogen.</title>
        <authorList>
            <person name="Vanheule A."/>
            <person name="Audenaert K."/>
            <person name="Warris S."/>
            <person name="Van De Geest H."/>
            <person name="Schijlen E."/>
            <person name="Hofte M."/>
            <person name="De Saeger S."/>
            <person name="Haesaert G."/>
            <person name="Waalwijk C."/>
            <person name="Van Der Lee T."/>
        </authorList>
    </citation>
    <scope>NUCLEOTIDE SEQUENCE [LARGE SCALE GENOMIC DNA]</scope>
    <source>
        <strain evidence="2 3">2516</strain>
    </source>
</reference>
<evidence type="ECO:0000313" key="2">
    <source>
        <dbReference type="EMBL" id="OBS29485.1"/>
    </source>
</evidence>
<proteinExistence type="predicted"/>
<evidence type="ECO:0000256" key="1">
    <source>
        <dbReference type="SAM" id="MobiDB-lite"/>
    </source>
</evidence>